<comment type="similarity">
    <text evidence="2 13">Belongs to the OXA1/ALB3/YidC family. Type 1 subfamily.</text>
</comment>
<dbReference type="PRINTS" id="PR00701">
    <property type="entry name" value="60KDINNERMP"/>
</dbReference>
<organism evidence="16 17">
    <name type="scientific">Aureliella helgolandensis</name>
    <dbReference type="NCBI Taxonomy" id="2527968"/>
    <lineage>
        <taxon>Bacteria</taxon>
        <taxon>Pseudomonadati</taxon>
        <taxon>Planctomycetota</taxon>
        <taxon>Planctomycetia</taxon>
        <taxon>Pirellulales</taxon>
        <taxon>Pirellulaceae</taxon>
        <taxon>Aureliella</taxon>
    </lineage>
</organism>
<evidence type="ECO:0000256" key="9">
    <source>
        <dbReference type="ARBA" id="ARBA00023136"/>
    </source>
</evidence>
<dbReference type="NCBIfam" id="TIGR03592">
    <property type="entry name" value="yidC_oxa1_cterm"/>
    <property type="match status" value="1"/>
</dbReference>
<evidence type="ECO:0000256" key="3">
    <source>
        <dbReference type="ARBA" id="ARBA00015325"/>
    </source>
</evidence>
<dbReference type="InterPro" id="IPR019998">
    <property type="entry name" value="Membr_insert_YidC"/>
</dbReference>
<dbReference type="EMBL" id="CP036298">
    <property type="protein sequence ID" value="QDV27073.1"/>
    <property type="molecule type" value="Genomic_DNA"/>
</dbReference>
<dbReference type="Pfam" id="PF14849">
    <property type="entry name" value="YidC_periplas"/>
    <property type="match status" value="1"/>
</dbReference>
<feature type="compositionally biased region" description="Low complexity" evidence="14">
    <location>
        <begin position="36"/>
        <end position="52"/>
    </location>
</feature>
<dbReference type="CDD" id="cd20070">
    <property type="entry name" value="5TM_YidC_Alb3"/>
    <property type="match status" value="1"/>
</dbReference>
<dbReference type="KEGG" id="ahel:Q31a_54540"/>
<dbReference type="PANTHER" id="PTHR12428">
    <property type="entry name" value="OXA1"/>
    <property type="match status" value="1"/>
</dbReference>
<evidence type="ECO:0000256" key="13">
    <source>
        <dbReference type="HAMAP-Rule" id="MF_01810"/>
    </source>
</evidence>
<dbReference type="GO" id="GO:0032977">
    <property type="term" value="F:membrane insertase activity"/>
    <property type="evidence" value="ECO:0007669"/>
    <property type="project" value="InterPro"/>
</dbReference>
<dbReference type="GO" id="GO:0015031">
    <property type="term" value="P:protein transport"/>
    <property type="evidence" value="ECO:0007669"/>
    <property type="project" value="UniProtKB-KW"/>
</dbReference>
<accession>A0A518GEQ5</accession>
<name>A0A518GEQ5_9BACT</name>
<dbReference type="InterPro" id="IPR001478">
    <property type="entry name" value="PDZ"/>
</dbReference>
<dbReference type="Gene3D" id="2.30.42.10">
    <property type="match status" value="1"/>
</dbReference>
<dbReference type="PANTHER" id="PTHR12428:SF65">
    <property type="entry name" value="CYTOCHROME C OXIDASE ASSEMBLY PROTEIN COX18, MITOCHONDRIAL"/>
    <property type="match status" value="1"/>
</dbReference>
<dbReference type="InterPro" id="IPR036034">
    <property type="entry name" value="PDZ_sf"/>
</dbReference>
<comment type="function">
    <text evidence="13">Required for the insertion and/or proper folding and/or complex formation of integral membrane proteins into the membrane. Involved in integration of membrane proteins that insert both dependently and independently of the Sec translocase complex, as well as at least some lipoproteins. Aids folding of multispanning membrane proteins.</text>
</comment>
<gene>
    <name evidence="13 16" type="primary">yidC</name>
    <name evidence="16" type="ORF">Q31a_54540</name>
</gene>
<comment type="subcellular location">
    <subcellularLocation>
        <location evidence="1">Cell inner membrane</location>
        <topology evidence="1">Multi-pass membrane protein</topology>
    </subcellularLocation>
    <subcellularLocation>
        <location evidence="13">Cell membrane</location>
        <topology evidence="13">Multi-pass membrane protein</topology>
    </subcellularLocation>
</comment>
<proteinExistence type="inferred from homology"/>
<feature type="compositionally biased region" description="Acidic residues" evidence="14">
    <location>
        <begin position="53"/>
        <end position="65"/>
    </location>
</feature>
<keyword evidence="5 13" id="KW-1003">Cell membrane</keyword>
<comment type="caution">
    <text evidence="13">Lacks conserved residue(s) required for the propagation of feature annotation.</text>
</comment>
<evidence type="ECO:0000256" key="2">
    <source>
        <dbReference type="ARBA" id="ARBA00010527"/>
    </source>
</evidence>
<dbReference type="OrthoDB" id="9780552at2"/>
<evidence type="ECO:0000256" key="11">
    <source>
        <dbReference type="ARBA" id="ARBA00033245"/>
    </source>
</evidence>
<dbReference type="Pfam" id="PF02096">
    <property type="entry name" value="60KD_IMP"/>
    <property type="match status" value="1"/>
</dbReference>
<dbReference type="RefSeq" id="WP_145083898.1">
    <property type="nucleotide sequence ID" value="NZ_CP036298.1"/>
</dbReference>
<dbReference type="InterPro" id="IPR028055">
    <property type="entry name" value="YidC/Oxa/ALB_C"/>
</dbReference>
<feature type="region of interest" description="Disordered" evidence="14">
    <location>
        <begin position="767"/>
        <end position="846"/>
    </location>
</feature>
<feature type="domain" description="PDZ" evidence="15">
    <location>
        <begin position="145"/>
        <end position="206"/>
    </location>
</feature>
<dbReference type="InterPro" id="IPR047196">
    <property type="entry name" value="YidC_ALB_C"/>
</dbReference>
<dbReference type="Gene3D" id="2.70.98.90">
    <property type="match status" value="1"/>
</dbReference>
<dbReference type="GO" id="GO:0005886">
    <property type="term" value="C:plasma membrane"/>
    <property type="evidence" value="ECO:0007669"/>
    <property type="project" value="UniProtKB-SubCell"/>
</dbReference>
<dbReference type="AlphaFoldDB" id="A0A518GEQ5"/>
<evidence type="ECO:0000256" key="8">
    <source>
        <dbReference type="ARBA" id="ARBA00022989"/>
    </source>
</evidence>
<dbReference type="GO" id="GO:0051205">
    <property type="term" value="P:protein insertion into membrane"/>
    <property type="evidence" value="ECO:0007669"/>
    <property type="project" value="TreeGrafter"/>
</dbReference>
<evidence type="ECO:0000256" key="1">
    <source>
        <dbReference type="ARBA" id="ARBA00004429"/>
    </source>
</evidence>
<dbReference type="InterPro" id="IPR028053">
    <property type="entry name" value="Membr_insert_YidC_N"/>
</dbReference>
<keyword evidence="8 13" id="KW-1133">Transmembrane helix</keyword>
<evidence type="ECO:0000256" key="5">
    <source>
        <dbReference type="ARBA" id="ARBA00022475"/>
    </source>
</evidence>
<keyword evidence="6 13" id="KW-0812">Transmembrane</keyword>
<keyword evidence="4 13" id="KW-0813">Transport</keyword>
<evidence type="ECO:0000256" key="6">
    <source>
        <dbReference type="ARBA" id="ARBA00022692"/>
    </source>
</evidence>
<reference evidence="16 17" key="1">
    <citation type="submission" date="2019-02" db="EMBL/GenBank/DDBJ databases">
        <title>Deep-cultivation of Planctomycetes and their phenomic and genomic characterization uncovers novel biology.</title>
        <authorList>
            <person name="Wiegand S."/>
            <person name="Jogler M."/>
            <person name="Boedeker C."/>
            <person name="Pinto D."/>
            <person name="Vollmers J."/>
            <person name="Rivas-Marin E."/>
            <person name="Kohn T."/>
            <person name="Peeters S.H."/>
            <person name="Heuer A."/>
            <person name="Rast P."/>
            <person name="Oberbeckmann S."/>
            <person name="Bunk B."/>
            <person name="Jeske O."/>
            <person name="Meyerdierks A."/>
            <person name="Storesund J.E."/>
            <person name="Kallscheuer N."/>
            <person name="Luecker S."/>
            <person name="Lage O.M."/>
            <person name="Pohl T."/>
            <person name="Merkel B.J."/>
            <person name="Hornburger P."/>
            <person name="Mueller R.-W."/>
            <person name="Bruemmer F."/>
            <person name="Labrenz M."/>
            <person name="Spormann A.M."/>
            <person name="Op den Camp H."/>
            <person name="Overmann J."/>
            <person name="Amann R."/>
            <person name="Jetten M.S.M."/>
            <person name="Mascher T."/>
            <person name="Medema M.H."/>
            <person name="Devos D.P."/>
            <person name="Kaster A.-K."/>
            <person name="Ovreas L."/>
            <person name="Rohde M."/>
            <person name="Galperin M.Y."/>
            <person name="Jogler C."/>
        </authorList>
    </citation>
    <scope>NUCLEOTIDE SEQUENCE [LARGE SCALE GENOMIC DNA]</scope>
    <source>
        <strain evidence="16 17">Q31a</strain>
    </source>
</reference>
<feature type="compositionally biased region" description="Basic and acidic residues" evidence="14">
    <location>
        <begin position="26"/>
        <end position="35"/>
    </location>
</feature>
<evidence type="ECO:0000256" key="4">
    <source>
        <dbReference type="ARBA" id="ARBA00022448"/>
    </source>
</evidence>
<feature type="transmembrane region" description="Helical" evidence="13">
    <location>
        <begin position="684"/>
        <end position="704"/>
    </location>
</feature>
<evidence type="ECO:0000256" key="7">
    <source>
        <dbReference type="ARBA" id="ARBA00022927"/>
    </source>
</evidence>
<evidence type="ECO:0000256" key="10">
    <source>
        <dbReference type="ARBA" id="ARBA00023186"/>
    </source>
</evidence>
<feature type="compositionally biased region" description="Low complexity" evidence="14">
    <location>
        <begin position="784"/>
        <end position="799"/>
    </location>
</feature>
<keyword evidence="10 13" id="KW-0143">Chaperone</keyword>
<keyword evidence="17" id="KW-1185">Reference proteome</keyword>
<dbReference type="Proteomes" id="UP000318017">
    <property type="component" value="Chromosome"/>
</dbReference>
<dbReference type="SUPFAM" id="SSF50156">
    <property type="entry name" value="PDZ domain-like"/>
    <property type="match status" value="1"/>
</dbReference>
<evidence type="ECO:0000313" key="16">
    <source>
        <dbReference type="EMBL" id="QDV27073.1"/>
    </source>
</evidence>
<protein>
    <recommendedName>
        <fullName evidence="3 13">Membrane protein insertase YidC</fullName>
    </recommendedName>
    <alternativeName>
        <fullName evidence="12 13">Foldase YidC</fullName>
    </alternativeName>
    <alternativeName>
        <fullName evidence="11 13">Membrane integrase YidC</fullName>
    </alternativeName>
    <alternativeName>
        <fullName evidence="13">Membrane protein YidC</fullName>
    </alternativeName>
</protein>
<dbReference type="PROSITE" id="PS50106">
    <property type="entry name" value="PDZ"/>
    <property type="match status" value="1"/>
</dbReference>
<keyword evidence="7 13" id="KW-0653">Protein transport</keyword>
<evidence type="ECO:0000256" key="14">
    <source>
        <dbReference type="SAM" id="MobiDB-lite"/>
    </source>
</evidence>
<evidence type="ECO:0000313" key="17">
    <source>
        <dbReference type="Proteomes" id="UP000318017"/>
    </source>
</evidence>
<evidence type="ECO:0000256" key="12">
    <source>
        <dbReference type="ARBA" id="ARBA00033342"/>
    </source>
</evidence>
<feature type="transmembrane region" description="Helical" evidence="13">
    <location>
        <begin position="555"/>
        <end position="574"/>
    </location>
</feature>
<dbReference type="InterPro" id="IPR038221">
    <property type="entry name" value="YidC_periplasmic_sf"/>
</dbReference>
<dbReference type="InterPro" id="IPR001708">
    <property type="entry name" value="YidC/ALB3/OXA1/COX18"/>
</dbReference>
<comment type="subunit">
    <text evidence="13">Interacts with the Sec translocase complex via SecD. Specifically interacts with transmembrane segments of nascent integral membrane proteins during membrane integration.</text>
</comment>
<feature type="transmembrane region" description="Helical" evidence="13">
    <location>
        <begin position="725"/>
        <end position="748"/>
    </location>
</feature>
<keyword evidence="9 13" id="KW-0472">Membrane</keyword>
<feature type="region of interest" description="Disordered" evidence="14">
    <location>
        <begin position="26"/>
        <end position="97"/>
    </location>
</feature>
<sequence>MDRRFLTWLMLTTALCFLYLSMRPQVPEEKPDAKRQAAQQQDPLQLDQPAPADDGEPVADSPEADTPEKGVGEIGAEADAPTKAARPENPSQTILLGSMDPSKNFNLLVALNSRGAALERAELVGQSSPGEFRFRALEHDGGYLGYLGLTEELTGLQIHTIPEGSAAAAATSPDATGGLQIGDVISELNGQSTSSLREWQLALKETRPHEQAQLVVSRMVAGAPKKLSYTASLSQAPLDIIRVHERAPEAVPGNLARASLITTIASLNEARIPAGRSAFPALQEASQLNWASEPLEVPGGQGVTFRLPLESLLASTGRPGKLEIVKHYRLLPASEANDGFTLDLETIIENHNDEAVKASFRQEGLAGLTLEGWWYSVKISPHMFSGAGQRDVIYNTPFASHDIRTTRQINDHAKKTPAQPDMILFSENEPAEARSLKYIGLDAQYFNASLIPHPDAPDSLSNLRQAGASAVANVEDIVKSQAQATNVSFWIDSAESAIAAEGQISQRYQVFLGPKDTQVLADHGLDRAIEYGWFPWIAKPLSAILHFFYAIVRNYGLAIVMLTVMVRGLMFPLGRKAAMNAQRMQELQPELKRINELYKDNMEKRAKAMQELYAKHNFKPLAGCLPMFIQLPIFIGLYRCLSVDISLRQQPLIPGIEWCSNLAAPDQLLDWSSWMPAFFAERGVGWLGPYFNILPMVTVLLFIVQQKMLMPKATDDQTRMTQNMMQVMTIFMGVLFFKVPSGLCIYFITSSLWSLVERKLVKRMTPPTSPALLAAGTDGKGPDGKSPSKPSGNPKGSPGSRKRRGESEAAPPSKTASKMQELAKMLEKPAVKSATQRGSRKNRKRN</sequence>
<dbReference type="HAMAP" id="MF_01810">
    <property type="entry name" value="YidC_type1"/>
    <property type="match status" value="1"/>
</dbReference>
<evidence type="ECO:0000259" key="15">
    <source>
        <dbReference type="PROSITE" id="PS50106"/>
    </source>
</evidence>